<evidence type="ECO:0000256" key="1">
    <source>
        <dbReference type="ARBA" id="ARBA00004141"/>
    </source>
</evidence>
<evidence type="ECO:0000256" key="7">
    <source>
        <dbReference type="ARBA" id="ARBA00023224"/>
    </source>
</evidence>
<sequence>MDVYNGFDDHWDYDYGNSTAEFPHARWILPTLYSIFFLVGFLGNVVVITVVSKRSSRRADIFILNLAVSDLLFVLLLPLWASSLAQGGYWPFGLHLCKGSVFVIAVTRCASSLLMAIMSVDRYVAVIKGKKMHPLRTRSCSIGTCCTIWAISILVGCPSLVSRYLRSDDSACVDSGSSLSLGFKMVVIFLTFVLPFTVVLFCYCNMARYLWHYFGKQVRAMGRTRKPWREHRWLCVVSCVVGAFCFSWLPYNTLNSVIVICQLMNDTTCSTDEAMNQAWSAAAALAFANSCSNPLIYALLDAGFRRRAKLSIPELFFTCRSVWTIPRCSVPSTSVSMDSTSTYTGH</sequence>
<keyword evidence="2 8" id="KW-0812">Transmembrane</keyword>
<dbReference type="GO" id="GO:0006955">
    <property type="term" value="P:immune response"/>
    <property type="evidence" value="ECO:0007669"/>
    <property type="project" value="TreeGrafter"/>
</dbReference>
<evidence type="ECO:0000256" key="5">
    <source>
        <dbReference type="ARBA" id="ARBA00023136"/>
    </source>
</evidence>
<dbReference type="PROSITE" id="PS00237">
    <property type="entry name" value="G_PROTEIN_RECEP_F1_1"/>
    <property type="match status" value="1"/>
</dbReference>
<evidence type="ECO:0000256" key="6">
    <source>
        <dbReference type="ARBA" id="ARBA00023170"/>
    </source>
</evidence>
<dbReference type="GO" id="GO:0016493">
    <property type="term" value="F:C-C chemokine receptor activity"/>
    <property type="evidence" value="ECO:0007669"/>
    <property type="project" value="TreeGrafter"/>
</dbReference>
<feature type="transmembrane region" description="Helical" evidence="9">
    <location>
        <begin position="278"/>
        <end position="300"/>
    </location>
</feature>
<keyword evidence="6 8" id="KW-0675">Receptor</keyword>
<evidence type="ECO:0000313" key="12">
    <source>
        <dbReference type="Proteomes" id="UP000824782"/>
    </source>
</evidence>
<evidence type="ECO:0000256" key="2">
    <source>
        <dbReference type="ARBA" id="ARBA00022692"/>
    </source>
</evidence>
<feature type="transmembrane region" description="Helical" evidence="9">
    <location>
        <begin position="141"/>
        <end position="165"/>
    </location>
</feature>
<keyword evidence="5 9" id="KW-0472">Membrane</keyword>
<comment type="caution">
    <text evidence="11">The sequence shown here is derived from an EMBL/GenBank/DDBJ whole genome shotgun (WGS) entry which is preliminary data.</text>
</comment>
<proteinExistence type="inferred from homology"/>
<comment type="subcellular location">
    <subcellularLocation>
        <location evidence="1">Membrane</location>
        <topology evidence="1">Multi-pass membrane protein</topology>
    </subcellularLocation>
</comment>
<evidence type="ECO:0000313" key="11">
    <source>
        <dbReference type="EMBL" id="KAG8545700.1"/>
    </source>
</evidence>
<evidence type="ECO:0000259" key="10">
    <source>
        <dbReference type="PROSITE" id="PS50262"/>
    </source>
</evidence>
<dbReference type="GO" id="GO:0060326">
    <property type="term" value="P:cell chemotaxis"/>
    <property type="evidence" value="ECO:0007669"/>
    <property type="project" value="TreeGrafter"/>
</dbReference>
<keyword evidence="4 8" id="KW-0297">G-protein coupled receptor</keyword>
<evidence type="ECO:0000256" key="4">
    <source>
        <dbReference type="ARBA" id="ARBA00023040"/>
    </source>
</evidence>
<accession>A0AAV6ZEK1</accession>
<keyword evidence="7 8" id="KW-0807">Transducer</keyword>
<feature type="transmembrane region" description="Helical" evidence="9">
    <location>
        <begin position="27"/>
        <end position="50"/>
    </location>
</feature>
<dbReference type="GO" id="GO:0019722">
    <property type="term" value="P:calcium-mediated signaling"/>
    <property type="evidence" value="ECO:0007669"/>
    <property type="project" value="TreeGrafter"/>
</dbReference>
<evidence type="ECO:0000256" key="8">
    <source>
        <dbReference type="RuleBase" id="RU000688"/>
    </source>
</evidence>
<keyword evidence="12" id="KW-1185">Reference proteome</keyword>
<dbReference type="InterPro" id="IPR017452">
    <property type="entry name" value="GPCR_Rhodpsn_7TM"/>
</dbReference>
<dbReference type="PROSITE" id="PS50262">
    <property type="entry name" value="G_PROTEIN_RECEP_F1_2"/>
    <property type="match status" value="1"/>
</dbReference>
<dbReference type="PRINTS" id="PR00237">
    <property type="entry name" value="GPCRRHODOPSN"/>
</dbReference>
<dbReference type="GO" id="GO:0009897">
    <property type="term" value="C:external side of plasma membrane"/>
    <property type="evidence" value="ECO:0007669"/>
    <property type="project" value="TreeGrafter"/>
</dbReference>
<feature type="transmembrane region" description="Helical" evidence="9">
    <location>
        <begin position="232"/>
        <end position="249"/>
    </location>
</feature>
<feature type="transmembrane region" description="Helical" evidence="9">
    <location>
        <begin position="185"/>
        <end position="211"/>
    </location>
</feature>
<feature type="transmembrane region" description="Helical" evidence="9">
    <location>
        <begin position="101"/>
        <end position="120"/>
    </location>
</feature>
<dbReference type="Proteomes" id="UP000824782">
    <property type="component" value="Unassembled WGS sequence"/>
</dbReference>
<comment type="similarity">
    <text evidence="8">Belongs to the G-protein coupled receptor 1 family.</text>
</comment>
<dbReference type="InterPro" id="IPR000276">
    <property type="entry name" value="GPCR_Rhodpsn"/>
</dbReference>
<evidence type="ECO:0000256" key="9">
    <source>
        <dbReference type="SAM" id="Phobius"/>
    </source>
</evidence>
<dbReference type="Gene3D" id="1.20.1070.10">
    <property type="entry name" value="Rhodopsin 7-helix transmembrane proteins"/>
    <property type="match status" value="1"/>
</dbReference>
<gene>
    <name evidence="11" type="ORF">GDO81_020483</name>
</gene>
<keyword evidence="3 9" id="KW-1133">Transmembrane helix</keyword>
<dbReference type="SUPFAM" id="SSF81321">
    <property type="entry name" value="Family A G protein-coupled receptor-like"/>
    <property type="match status" value="1"/>
</dbReference>
<dbReference type="GO" id="GO:0007204">
    <property type="term" value="P:positive regulation of cytosolic calcium ion concentration"/>
    <property type="evidence" value="ECO:0007669"/>
    <property type="project" value="TreeGrafter"/>
</dbReference>
<protein>
    <recommendedName>
        <fullName evidence="10">G-protein coupled receptors family 1 profile domain-containing protein</fullName>
    </recommendedName>
</protein>
<dbReference type="EMBL" id="WNYA01001478">
    <property type="protein sequence ID" value="KAG8545700.1"/>
    <property type="molecule type" value="Genomic_DNA"/>
</dbReference>
<evidence type="ECO:0000256" key="3">
    <source>
        <dbReference type="ARBA" id="ARBA00022989"/>
    </source>
</evidence>
<name>A0AAV6ZEK1_ENGPU</name>
<dbReference type="GO" id="GO:0019957">
    <property type="term" value="F:C-C chemokine binding"/>
    <property type="evidence" value="ECO:0007669"/>
    <property type="project" value="TreeGrafter"/>
</dbReference>
<dbReference type="PANTHER" id="PTHR10489">
    <property type="entry name" value="CELL ADHESION MOLECULE"/>
    <property type="match status" value="1"/>
</dbReference>
<feature type="domain" description="G-protein coupled receptors family 1 profile" evidence="10">
    <location>
        <begin position="43"/>
        <end position="297"/>
    </location>
</feature>
<dbReference type="InterPro" id="IPR050119">
    <property type="entry name" value="CCR1-9-like"/>
</dbReference>
<dbReference type="PANTHER" id="PTHR10489:SF954">
    <property type="entry name" value="G PROTEIN-COUPLED RECEPTOR 25"/>
    <property type="match status" value="1"/>
</dbReference>
<feature type="transmembrane region" description="Helical" evidence="9">
    <location>
        <begin position="62"/>
        <end position="81"/>
    </location>
</feature>
<organism evidence="11 12">
    <name type="scientific">Engystomops pustulosus</name>
    <name type="common">Tungara frog</name>
    <name type="synonym">Physalaemus pustulosus</name>
    <dbReference type="NCBI Taxonomy" id="76066"/>
    <lineage>
        <taxon>Eukaryota</taxon>
        <taxon>Metazoa</taxon>
        <taxon>Chordata</taxon>
        <taxon>Craniata</taxon>
        <taxon>Vertebrata</taxon>
        <taxon>Euteleostomi</taxon>
        <taxon>Amphibia</taxon>
        <taxon>Batrachia</taxon>
        <taxon>Anura</taxon>
        <taxon>Neobatrachia</taxon>
        <taxon>Hyloidea</taxon>
        <taxon>Leptodactylidae</taxon>
        <taxon>Leiuperinae</taxon>
        <taxon>Engystomops</taxon>
    </lineage>
</organism>
<dbReference type="AlphaFoldDB" id="A0AAV6ZEK1"/>
<reference evidence="11" key="1">
    <citation type="thesis" date="2020" institute="ProQuest LLC" country="789 East Eisenhower Parkway, Ann Arbor, MI, USA">
        <title>Comparative Genomics and Chromosome Evolution.</title>
        <authorList>
            <person name="Mudd A.B."/>
        </authorList>
    </citation>
    <scope>NUCLEOTIDE SEQUENCE</scope>
    <source>
        <strain evidence="11">237g6f4</strain>
        <tissue evidence="11">Blood</tissue>
    </source>
</reference>
<dbReference type="Pfam" id="PF00001">
    <property type="entry name" value="7tm_1"/>
    <property type="match status" value="1"/>
</dbReference>